<feature type="non-terminal residue" evidence="9">
    <location>
        <position position="385"/>
    </location>
</feature>
<proteinExistence type="predicted"/>
<feature type="transmembrane region" description="Helical" evidence="8">
    <location>
        <begin position="226"/>
        <end position="244"/>
    </location>
</feature>
<dbReference type="InterPro" id="IPR004648">
    <property type="entry name" value="Oligpept_transpt"/>
</dbReference>
<keyword evidence="11" id="KW-1185">Reference proteome</keyword>
<evidence type="ECO:0000256" key="8">
    <source>
        <dbReference type="SAM" id="Phobius"/>
    </source>
</evidence>
<evidence type="ECO:0000313" key="9">
    <source>
        <dbReference type="EMBL" id="CAF1589360.1"/>
    </source>
</evidence>
<feature type="transmembrane region" description="Helical" evidence="8">
    <location>
        <begin position="70"/>
        <end position="87"/>
    </location>
</feature>
<evidence type="ECO:0000256" key="7">
    <source>
        <dbReference type="ARBA" id="ARBA00023136"/>
    </source>
</evidence>
<evidence type="ECO:0000256" key="6">
    <source>
        <dbReference type="ARBA" id="ARBA00022989"/>
    </source>
</evidence>
<feature type="transmembrane region" description="Helical" evidence="8">
    <location>
        <begin position="173"/>
        <end position="193"/>
    </location>
</feature>
<keyword evidence="6 8" id="KW-1133">Transmembrane helix</keyword>
<dbReference type="OrthoDB" id="9986677at2759"/>
<comment type="caution">
    <text evidence="9">The sequence shown here is derived from an EMBL/GenBank/DDBJ whole genome shotgun (WGS) entry which is preliminary data.</text>
</comment>
<accession>A0A815ZT75</accession>
<keyword evidence="3 8" id="KW-0812">Transmembrane</keyword>
<dbReference type="Pfam" id="PF03169">
    <property type="entry name" value="OPT"/>
    <property type="match status" value="1"/>
</dbReference>
<keyword evidence="5" id="KW-0653">Protein transport</keyword>
<dbReference type="InterPro" id="IPR004813">
    <property type="entry name" value="OPT"/>
</dbReference>
<evidence type="ECO:0000256" key="4">
    <source>
        <dbReference type="ARBA" id="ARBA00022856"/>
    </source>
</evidence>
<keyword evidence="4" id="KW-0571">Peptide transport</keyword>
<dbReference type="GO" id="GO:0016020">
    <property type="term" value="C:membrane"/>
    <property type="evidence" value="ECO:0007669"/>
    <property type="project" value="UniProtKB-SubCell"/>
</dbReference>
<feature type="transmembrane region" description="Helical" evidence="8">
    <location>
        <begin position="33"/>
        <end position="49"/>
    </location>
</feature>
<dbReference type="Proteomes" id="UP000663829">
    <property type="component" value="Unassembled WGS sequence"/>
</dbReference>
<feature type="transmembrane region" description="Helical" evidence="8">
    <location>
        <begin position="278"/>
        <end position="296"/>
    </location>
</feature>
<dbReference type="GO" id="GO:0035673">
    <property type="term" value="F:oligopeptide transmembrane transporter activity"/>
    <property type="evidence" value="ECO:0007669"/>
    <property type="project" value="InterPro"/>
</dbReference>
<evidence type="ECO:0000256" key="5">
    <source>
        <dbReference type="ARBA" id="ARBA00022927"/>
    </source>
</evidence>
<evidence type="ECO:0000313" key="10">
    <source>
        <dbReference type="EMBL" id="CAF4460729.1"/>
    </source>
</evidence>
<dbReference type="EMBL" id="CAJNOQ010033318">
    <property type="protein sequence ID" value="CAF1589360.1"/>
    <property type="molecule type" value="Genomic_DNA"/>
</dbReference>
<dbReference type="GO" id="GO:0015031">
    <property type="term" value="P:protein transport"/>
    <property type="evidence" value="ECO:0007669"/>
    <property type="project" value="UniProtKB-KW"/>
</dbReference>
<evidence type="ECO:0000313" key="11">
    <source>
        <dbReference type="Proteomes" id="UP000663829"/>
    </source>
</evidence>
<dbReference type="AlphaFoldDB" id="A0A815ZT75"/>
<sequence length="385" mass="44514">MFFPANLPYIVLLRTLHEKESDLTEKWFKLSRFRFFILITVFQMIYYWLPGYIMPILTAFSWMCMINPENILLSQLTGYSGFSFGALQFDWWTLTSPWLSPIVVPRWAQINIFTGFVLFAWIIMPSLYYSNVFKFKIFPIFDSEFFTLNSMSDQITLIDASDLSGLSSVTNIVGTYLLFASYAALFIHTLLYHGNDIRKHFKMSLRQRPNDVHCRLMSKYAHFPDWWYTILFICTFVVAVVTCHRGNFMPWYYLILALCISFICLLPVGIVFARTSLILQNSVIVNIIGGMLFHAYPLDNITFSIFSSGTLQQALILLFNFKFCHYMKISPLATFTTQLGIAILAVIIKQSMSYHLLNTVDGICISNPDWACPNLIVEPAFFAAR</sequence>
<gene>
    <name evidence="9" type="ORF">GPM918_LOCUS41651</name>
    <name evidence="10" type="ORF">SRO942_LOCUS42738</name>
</gene>
<dbReference type="Proteomes" id="UP000681722">
    <property type="component" value="Unassembled WGS sequence"/>
</dbReference>
<feature type="transmembrane region" description="Helical" evidence="8">
    <location>
        <begin position="107"/>
        <end position="129"/>
    </location>
</feature>
<organism evidence="9 11">
    <name type="scientific">Didymodactylos carnosus</name>
    <dbReference type="NCBI Taxonomy" id="1234261"/>
    <lineage>
        <taxon>Eukaryota</taxon>
        <taxon>Metazoa</taxon>
        <taxon>Spiralia</taxon>
        <taxon>Gnathifera</taxon>
        <taxon>Rotifera</taxon>
        <taxon>Eurotatoria</taxon>
        <taxon>Bdelloidea</taxon>
        <taxon>Philodinida</taxon>
        <taxon>Philodinidae</taxon>
        <taxon>Didymodactylos</taxon>
    </lineage>
</organism>
<reference evidence="9" key="1">
    <citation type="submission" date="2021-02" db="EMBL/GenBank/DDBJ databases">
        <authorList>
            <person name="Nowell W R."/>
        </authorList>
    </citation>
    <scope>NUCLEOTIDE SEQUENCE</scope>
</reference>
<protein>
    <submittedName>
        <fullName evidence="9">Uncharacterized protein</fullName>
    </submittedName>
</protein>
<keyword evidence="7 8" id="KW-0472">Membrane</keyword>
<name>A0A815ZT75_9BILA</name>
<evidence type="ECO:0000256" key="3">
    <source>
        <dbReference type="ARBA" id="ARBA00022692"/>
    </source>
</evidence>
<evidence type="ECO:0000256" key="2">
    <source>
        <dbReference type="ARBA" id="ARBA00022448"/>
    </source>
</evidence>
<evidence type="ECO:0000256" key="1">
    <source>
        <dbReference type="ARBA" id="ARBA00004141"/>
    </source>
</evidence>
<keyword evidence="2" id="KW-0813">Transport</keyword>
<dbReference type="NCBIfam" id="TIGR00728">
    <property type="entry name" value="OPT_sfam"/>
    <property type="match status" value="1"/>
</dbReference>
<feature type="transmembrane region" description="Helical" evidence="8">
    <location>
        <begin position="329"/>
        <end position="348"/>
    </location>
</feature>
<comment type="subcellular location">
    <subcellularLocation>
        <location evidence="1">Membrane</location>
        <topology evidence="1">Multi-pass membrane protein</topology>
    </subcellularLocation>
</comment>
<feature type="transmembrane region" description="Helical" evidence="8">
    <location>
        <begin position="251"/>
        <end position="272"/>
    </location>
</feature>
<dbReference type="EMBL" id="CAJOBC010099440">
    <property type="protein sequence ID" value="CAF4460729.1"/>
    <property type="molecule type" value="Genomic_DNA"/>
</dbReference>
<dbReference type="PANTHER" id="PTHR22601">
    <property type="entry name" value="ISP4 LIKE PROTEIN"/>
    <property type="match status" value="1"/>
</dbReference>